<evidence type="ECO:0000256" key="1">
    <source>
        <dbReference type="SAM" id="Phobius"/>
    </source>
</evidence>
<keyword evidence="1" id="KW-0812">Transmembrane</keyword>
<keyword evidence="1" id="KW-0472">Membrane</keyword>
<dbReference type="EMBL" id="SULI01000001">
    <property type="protein sequence ID" value="TKZ22323.1"/>
    <property type="molecule type" value="Genomic_DNA"/>
</dbReference>
<protein>
    <recommendedName>
        <fullName evidence="4">Aspartate carbamoyltransferase catalytic subunit</fullName>
    </recommendedName>
</protein>
<evidence type="ECO:0008006" key="4">
    <source>
        <dbReference type="Google" id="ProtNLM"/>
    </source>
</evidence>
<keyword evidence="1" id="KW-1133">Transmembrane helix</keyword>
<comment type="caution">
    <text evidence="2">The sequence shown here is derived from an EMBL/GenBank/DDBJ whole genome shotgun (WGS) entry which is preliminary data.</text>
</comment>
<name>A0A4U7N9A8_9RHOB</name>
<gene>
    <name evidence="2" type="ORF">FAP39_00155</name>
</gene>
<evidence type="ECO:0000313" key="3">
    <source>
        <dbReference type="Proteomes" id="UP000306575"/>
    </source>
</evidence>
<dbReference type="Proteomes" id="UP000306575">
    <property type="component" value="Unassembled WGS sequence"/>
</dbReference>
<organism evidence="2 3">
    <name type="scientific">Shimia litoralis</name>
    <dbReference type="NCBI Taxonomy" id="420403"/>
    <lineage>
        <taxon>Bacteria</taxon>
        <taxon>Pseudomonadati</taxon>
        <taxon>Pseudomonadota</taxon>
        <taxon>Alphaproteobacteria</taxon>
        <taxon>Rhodobacterales</taxon>
        <taxon>Roseobacteraceae</taxon>
    </lineage>
</organism>
<proteinExistence type="predicted"/>
<dbReference type="RefSeq" id="WP_138014342.1">
    <property type="nucleotide sequence ID" value="NZ_SULI01000001.1"/>
</dbReference>
<feature type="transmembrane region" description="Helical" evidence="1">
    <location>
        <begin position="164"/>
        <end position="186"/>
    </location>
</feature>
<evidence type="ECO:0000313" key="2">
    <source>
        <dbReference type="EMBL" id="TKZ22323.1"/>
    </source>
</evidence>
<reference evidence="2 3" key="1">
    <citation type="submission" date="2019-04" db="EMBL/GenBank/DDBJ databases">
        <title>Genome sequence of Pelagicola litoralis CL-ES2.</title>
        <authorList>
            <person name="Cao J."/>
        </authorList>
    </citation>
    <scope>NUCLEOTIDE SEQUENCE [LARGE SCALE GENOMIC DNA]</scope>
    <source>
        <strain evidence="2 3">CL-ES2</strain>
    </source>
</reference>
<accession>A0A4U7N9A8</accession>
<dbReference type="OrthoDB" id="7875742at2"/>
<dbReference type="AlphaFoldDB" id="A0A4U7N9A8"/>
<keyword evidence="3" id="KW-1185">Reference proteome</keyword>
<sequence length="187" mass="19859">MTQTNALRVAAAERGCIRVFTLELPPSDVTSLQDPKGDAPSTGAAVAHLLGLDWLDEDFIEIFDIDDLETLGLAGYLVQGNGVSKDDIAPDVSRLSALTGPVLIVYSGAFGDEPAVLKPARALEYVGLYQEERSKVAFTPLPSKAAKEMISPPVPNSSNPHLTLLWALLALPVLAILLGILVFGVLK</sequence>